<protein>
    <recommendedName>
        <fullName evidence="2">F5/8 type C domain-containing protein</fullName>
    </recommendedName>
</protein>
<dbReference type="InterPro" id="IPR000421">
    <property type="entry name" value="FA58C"/>
</dbReference>
<dbReference type="InterPro" id="IPR008979">
    <property type="entry name" value="Galactose-bd-like_sf"/>
</dbReference>
<name>A0A6I4NV12_9MICO</name>
<dbReference type="SUPFAM" id="SSF49785">
    <property type="entry name" value="Galactose-binding domain-like"/>
    <property type="match status" value="3"/>
</dbReference>
<feature type="compositionally biased region" description="Polar residues" evidence="1">
    <location>
        <begin position="803"/>
        <end position="817"/>
    </location>
</feature>
<dbReference type="Pfam" id="PF00754">
    <property type="entry name" value="F5_F8_type_C"/>
    <property type="match status" value="2"/>
</dbReference>
<reference evidence="3 4" key="1">
    <citation type="submission" date="2019-12" db="EMBL/GenBank/DDBJ databases">
        <authorList>
            <person name="Kim Y.S."/>
        </authorList>
    </citation>
    <scope>NUCLEOTIDE SEQUENCE [LARGE SCALE GENOMIC DNA]</scope>
    <source>
        <strain evidence="3 4">MMS17-SY077</strain>
    </source>
</reference>
<dbReference type="Proteomes" id="UP000438182">
    <property type="component" value="Unassembled WGS sequence"/>
</dbReference>
<evidence type="ECO:0000313" key="3">
    <source>
        <dbReference type="EMBL" id="MWB97931.1"/>
    </source>
</evidence>
<keyword evidence="4" id="KW-1185">Reference proteome</keyword>
<sequence>MEALESRPPARRATWKSRPLAAALAAGIGISALSLSPVAPATAAPAVGTTAAEYGAPDEIAADYYGALLRHTRWVNGVWDSARGAYELKDFNFAVVLGNAVLLTYGDYDESVAGIPESELRAKTIATIRHYAANNRLVDPNGVWGKKLFWDSTFQSYFLDAGRLMWDELDPVTQRNLTTIATGQSAYASDLDHGRDPLSGSWTADWPTGKHIGDTAQEEAGVYTQALAPGLAWAPGDADASRWAEQLADWGRNAAGQPTADLNNPAIVAGKPISSNTMQTIYDTYLVENHGSFGPHYQSDIWRSGGRNAIQFILNDRPLPEILTHQPNSAELWESIKLVMSNQGEPFMPMVADREFLYGRDVLPIAFLGQVLRDPDAARAEANLAAALEDYQAYAPVDRLTKFSGEPKYEPEARAEIAISYLLHVHADESADGPVVPTEQDVFFERLAGVRDFGAGPGLTLQQSSNAWAAASSRKGFVKFPWVPAHDSWLFGVSGSTPFLYPDTGATVDDRETATYTEPRDGFEGTASMFRLGGDHAGQVTLPTGGAVYASSGAGADDGTVEVRNLDMGGYAGLDGSRTYATADGEVTEALPVERPADPADVKAARLDELEFAPVDARYVRVQGQQGNARYGYSMYSLHVYGADPATPTDLAAGASATASSEDAGAGRTAARVTDADPNSRWAVATGERTRADSWIQVDLGGERSVGAVRVAWEASAGERYLVQTSVDGTTWTTRAAYNGAADANVARMDTIDLAAAGTTAPVTTRYVRMQGVQGAPTYGYSLYHFRAFTPQGTDAAAGRPATASSTESGRTASAVTDGQAGTRWAVSRDDRTRADSWIQVDLGAPTAIAQVQLGWEAAAGREYRIQTSLDGVAWTDAASYRYTGDRVLETDGSWLNVEGEAGFVVRGSDAPITVSREGDAHRVRLADRADSPFLVEMVPGDAAATAAQQQRAVPTTDRPGVVASLLDGYLSLFNLTDEDADVTVTVPYSGDAVGLFEGSQRLGESSSSLTVTVPANTAQVLAPRATVPAAAAAAGALTVEVLDGRDLRLAATTPTSVDVRNAESGETRTVALDGTPNAVPVRFLGATPFPVQDLALSTLTFPASVLPAGMSSPKSAVDGDLATTWTPGPDGRMVTDLGAPREIGSVLAVWDGADAPSATVSVSDDGVTFREVGTPTAGSSVAVGDHARYVALSTDWSEGDAGLAALQVLPTADGTRPEATLVSPTTAGPFRGLQVQVDAADEVGLRRIVANVYRGSTLVKSTQTALHGARSGSHSATVDLPSGDYTVKYNAEDLSGNISKTGTFAFTVDATAPTATVKEGASFTAGTAAGYDKVSFKLFDAQKIDKVSINGVVKDLTNDAWSDVNFIAPGVFGAVRGENTLVVFDVAGNSTTVRFTLN</sequence>
<feature type="domain" description="F5/8 type C" evidence="2">
    <location>
        <begin position="816"/>
        <end position="877"/>
    </location>
</feature>
<accession>A0A6I4NV12</accession>
<feature type="region of interest" description="Disordered" evidence="1">
    <location>
        <begin position="653"/>
        <end position="679"/>
    </location>
</feature>
<evidence type="ECO:0000256" key="1">
    <source>
        <dbReference type="SAM" id="MobiDB-lite"/>
    </source>
</evidence>
<dbReference type="InterPro" id="IPR051941">
    <property type="entry name" value="BG_Antigen-Binding_Lectin"/>
</dbReference>
<evidence type="ECO:0000259" key="2">
    <source>
        <dbReference type="PROSITE" id="PS50022"/>
    </source>
</evidence>
<dbReference type="PANTHER" id="PTHR45713">
    <property type="entry name" value="FTP DOMAIN-CONTAINING PROTEIN"/>
    <property type="match status" value="1"/>
</dbReference>
<comment type="caution">
    <text evidence="3">The sequence shown here is derived from an EMBL/GenBank/DDBJ whole genome shotgun (WGS) entry which is preliminary data.</text>
</comment>
<dbReference type="Gene3D" id="2.60.120.260">
    <property type="entry name" value="Galactose-binding domain-like"/>
    <property type="match status" value="3"/>
</dbReference>
<dbReference type="PANTHER" id="PTHR45713:SF6">
    <property type="entry name" value="F5_8 TYPE C DOMAIN-CONTAINING PROTEIN"/>
    <property type="match status" value="1"/>
</dbReference>
<proteinExistence type="predicted"/>
<evidence type="ECO:0000313" key="4">
    <source>
        <dbReference type="Proteomes" id="UP000438182"/>
    </source>
</evidence>
<feature type="region of interest" description="Disordered" evidence="1">
    <location>
        <begin position="795"/>
        <end position="821"/>
    </location>
</feature>
<dbReference type="GO" id="GO:0005975">
    <property type="term" value="P:carbohydrate metabolic process"/>
    <property type="evidence" value="ECO:0007669"/>
    <property type="project" value="UniProtKB-ARBA"/>
</dbReference>
<gene>
    <name evidence="3" type="ORF">GB864_05135</name>
</gene>
<dbReference type="EMBL" id="WSTA01000015">
    <property type="protein sequence ID" value="MWB97931.1"/>
    <property type="molecule type" value="Genomic_DNA"/>
</dbReference>
<dbReference type="RefSeq" id="WP_160423276.1">
    <property type="nucleotide sequence ID" value="NZ_WSTA01000015.1"/>
</dbReference>
<dbReference type="InterPro" id="IPR013783">
    <property type="entry name" value="Ig-like_fold"/>
</dbReference>
<dbReference type="PROSITE" id="PS50022">
    <property type="entry name" value="FA58C_3"/>
    <property type="match status" value="2"/>
</dbReference>
<feature type="domain" description="F5/8 type C" evidence="2">
    <location>
        <begin position="635"/>
        <end position="791"/>
    </location>
</feature>
<dbReference type="Gene3D" id="2.60.40.10">
    <property type="entry name" value="Immunoglobulins"/>
    <property type="match status" value="1"/>
</dbReference>
<organism evidence="3 4">
    <name type="scientific">Agromyces seonyuensis</name>
    <dbReference type="NCBI Taxonomy" id="2662446"/>
    <lineage>
        <taxon>Bacteria</taxon>
        <taxon>Bacillati</taxon>
        <taxon>Actinomycetota</taxon>
        <taxon>Actinomycetes</taxon>
        <taxon>Micrococcales</taxon>
        <taxon>Microbacteriaceae</taxon>
        <taxon>Agromyces</taxon>
    </lineage>
</organism>